<reference evidence="1" key="1">
    <citation type="submission" date="2023-04" db="EMBL/GenBank/DDBJ databases">
        <title>Draft Genome sequencing of Naganishia species isolated from polar environments using Oxford Nanopore Technology.</title>
        <authorList>
            <person name="Leo P."/>
            <person name="Venkateswaran K."/>
        </authorList>
    </citation>
    <scope>NUCLEOTIDE SEQUENCE</scope>
    <source>
        <strain evidence="1">MNA-CCFEE 5262</strain>
    </source>
</reference>
<evidence type="ECO:0000313" key="2">
    <source>
        <dbReference type="Proteomes" id="UP001230649"/>
    </source>
</evidence>
<accession>A0ACC2WSK6</accession>
<comment type="caution">
    <text evidence="1">The sequence shown here is derived from an EMBL/GenBank/DDBJ whole genome shotgun (WGS) entry which is preliminary data.</text>
</comment>
<sequence>MPIPVEEPSDGRLGVPPPLSRNNSNTSQRSIHSQRSHSSQTHHATLSDPTTLLNSMHTMSSDEDTARAHHSYHPHVHPQHGNLFVAQDGPTGVPSFGELVATEERDWLEGDEEDRERSEEEEEERAGERTRGGNGKADRRKSVTFQQGTSSDGPSTARNVPQATERDALLPSQQDARTYGQDDDSTYDPTKDPEEWARIREGSIARRSRWRRPGPYWLLPVVISFALSLGMGIAPKARVDDQPRLSRPSAADFAAYPLAVTARTFPTAQKWIDRSNQARRPGSSHSRPDIGREGSRDEEAKPGEIDPRLCKKDPRVQAAAAKLMMIMTLCMGILSALTTGFWGAVSDRMGRTSVMAISLIGFASSDIILVLTASYPHRVPFGYRFILLGPILDGLMGGFSTISATNNAYLSDTTPDGSRAKVFSRFGGILMIGFSIGPIIGTALIKATGDILSVFYVAATLNTIFVLFVIFVLPESLSSEARNALGKLAKAKALRRAQREEAERAWENDGSMSEASDDETDVNASGWSRLSGVTTTTSTRSRRKMAGRLRRIRRRMFAFIAPLSMFLPRDNGVTYPGKKSGAKDWNLTFLILSSFCMSTLMALLQLKGQFLIYSYGWSSAELGPYMTLMGVCRALVLVVLLPLVVKLFKPRVKQEELDSAKSAPGTLLDRSRTVAVTTNFSGFQIRLVDPKSVPMR</sequence>
<proteinExistence type="predicted"/>
<keyword evidence="2" id="KW-1185">Reference proteome</keyword>
<protein>
    <submittedName>
        <fullName evidence="1">Uncharacterized protein</fullName>
    </submittedName>
</protein>
<organism evidence="1 2">
    <name type="scientific">Naganishia adeliensis</name>
    <dbReference type="NCBI Taxonomy" id="92952"/>
    <lineage>
        <taxon>Eukaryota</taxon>
        <taxon>Fungi</taxon>
        <taxon>Dikarya</taxon>
        <taxon>Basidiomycota</taxon>
        <taxon>Agaricomycotina</taxon>
        <taxon>Tremellomycetes</taxon>
        <taxon>Filobasidiales</taxon>
        <taxon>Filobasidiaceae</taxon>
        <taxon>Naganishia</taxon>
    </lineage>
</organism>
<name>A0ACC2WSK6_9TREE</name>
<dbReference type="Proteomes" id="UP001230649">
    <property type="component" value="Unassembled WGS sequence"/>
</dbReference>
<gene>
    <name evidence="1" type="ORF">QFC20_001670</name>
</gene>
<dbReference type="EMBL" id="JASBWS010000010">
    <property type="protein sequence ID" value="KAJ9114154.1"/>
    <property type="molecule type" value="Genomic_DNA"/>
</dbReference>
<evidence type="ECO:0000313" key="1">
    <source>
        <dbReference type="EMBL" id="KAJ9114154.1"/>
    </source>
</evidence>